<evidence type="ECO:0000256" key="3">
    <source>
        <dbReference type="ARBA" id="ARBA00023125"/>
    </source>
</evidence>
<evidence type="ECO:0000256" key="1">
    <source>
        <dbReference type="ARBA" id="ARBA00010234"/>
    </source>
</evidence>
<evidence type="ECO:0000256" key="2">
    <source>
        <dbReference type="ARBA" id="ARBA00023015"/>
    </source>
</evidence>
<protein>
    <submittedName>
        <fullName evidence="5">Antitermination protein</fullName>
    </submittedName>
</protein>
<reference evidence="5" key="2">
    <citation type="submission" date="2020-02" db="EMBL/GenBank/DDBJ databases">
        <authorList>
            <consortium name="NCBI Pathogen Detection Project"/>
        </authorList>
    </citation>
    <scope>NUCLEOTIDE SEQUENCE</scope>
    <source>
        <strain evidence="5">MA.CK_00/00001968</strain>
    </source>
</reference>
<comment type="caution">
    <text evidence="5">The sequence shown here is derived from an EMBL/GenBank/DDBJ whole genome shotgun (WGS) entry which is preliminary data.</text>
</comment>
<evidence type="ECO:0000313" key="5">
    <source>
        <dbReference type="EMBL" id="HAF2128709.1"/>
    </source>
</evidence>
<dbReference type="GO" id="GO:0003677">
    <property type="term" value="F:DNA binding"/>
    <property type="evidence" value="ECO:0007669"/>
    <property type="project" value="UniProtKB-KW"/>
</dbReference>
<accession>A0A743P0N2</accession>
<dbReference type="Gene3D" id="1.10.10.60">
    <property type="entry name" value="Homeodomain-like"/>
    <property type="match status" value="1"/>
</dbReference>
<dbReference type="InterPro" id="IPR010534">
    <property type="entry name" value="Phage_933W_GpQ"/>
</dbReference>
<dbReference type="SUPFAM" id="SSF88659">
    <property type="entry name" value="Sigma3 and sigma4 domains of RNA polymerase sigma factors"/>
    <property type="match status" value="1"/>
</dbReference>
<dbReference type="Pfam" id="PF06530">
    <property type="entry name" value="Phage_antitermQ"/>
    <property type="match status" value="1"/>
</dbReference>
<keyword evidence="3" id="KW-0238">DNA-binding</keyword>
<dbReference type="InterPro" id="IPR013324">
    <property type="entry name" value="RNA_pol_sigma_r3/r4-like"/>
</dbReference>
<gene>
    <name evidence="5" type="ORF">G9F27_002893</name>
</gene>
<dbReference type="EMBL" id="DAAUQX010000022">
    <property type="protein sequence ID" value="HAF2128709.1"/>
    <property type="molecule type" value="Genomic_DNA"/>
</dbReference>
<evidence type="ECO:0000256" key="4">
    <source>
        <dbReference type="ARBA" id="ARBA00023163"/>
    </source>
</evidence>
<proteinExistence type="inferred from homology"/>
<sequence>MRDIQQVLERWGAWAANEGGNVYYQPVAAGFKGLFPNRRRRRISCSDNDGLIVSSAVNKLKKKDSYLHALLEMYYVNGMSFRTIAGRLGISRNLVVIRLQTAEGFVDGCLMALDVKLEMDRECQKENIYSPGEKSGCVMTKRRLL</sequence>
<name>A0A743P0N2_SALER</name>
<organism evidence="5">
    <name type="scientific">Salmonella enterica</name>
    <name type="common">Salmonella choleraesuis</name>
    <dbReference type="NCBI Taxonomy" id="28901"/>
    <lineage>
        <taxon>Bacteria</taxon>
        <taxon>Pseudomonadati</taxon>
        <taxon>Pseudomonadota</taxon>
        <taxon>Gammaproteobacteria</taxon>
        <taxon>Enterobacterales</taxon>
        <taxon>Enterobacteriaceae</taxon>
        <taxon>Salmonella</taxon>
    </lineage>
</organism>
<keyword evidence="4" id="KW-0804">Transcription</keyword>
<keyword evidence="2" id="KW-0805">Transcription regulation</keyword>
<dbReference type="GO" id="GO:0060567">
    <property type="term" value="P:negative regulation of termination of DNA-templated transcription"/>
    <property type="evidence" value="ECO:0007669"/>
    <property type="project" value="InterPro"/>
</dbReference>
<dbReference type="AlphaFoldDB" id="A0A743P0N2"/>
<reference evidence="5" key="1">
    <citation type="journal article" date="2018" name="Genome Biol.">
        <title>SKESA: strategic k-mer extension for scrupulous assemblies.</title>
        <authorList>
            <person name="Souvorov A."/>
            <person name="Agarwala R."/>
            <person name="Lipman D.J."/>
        </authorList>
    </citation>
    <scope>NUCLEOTIDE SEQUENCE</scope>
    <source>
        <strain evidence="5">MA.CK_00/00001968</strain>
    </source>
</reference>
<comment type="similarity">
    <text evidence="1">Belongs to the phage antitermination Q type 1 family.</text>
</comment>